<evidence type="ECO:0000313" key="3">
    <source>
        <dbReference type="Proteomes" id="UP000197208"/>
    </source>
</evidence>
<accession>A0A246BTP1</accession>
<dbReference type="EMBL" id="NHMK01000003">
    <property type="protein sequence ID" value="OWL99031.1"/>
    <property type="molecule type" value="Genomic_DNA"/>
</dbReference>
<dbReference type="Proteomes" id="UP000197208">
    <property type="component" value="Unassembled WGS sequence"/>
</dbReference>
<dbReference type="AlphaFoldDB" id="A0A246BTP1"/>
<reference evidence="2 3" key="1">
    <citation type="submission" date="2017-05" db="EMBL/GenBank/DDBJ databases">
        <title>De novo genome assembly of Deniococcus indicus strain DR1.</title>
        <authorList>
            <person name="Chauhan D."/>
            <person name="Yennamalli R.M."/>
            <person name="Priyadarshini R."/>
        </authorList>
    </citation>
    <scope>NUCLEOTIDE SEQUENCE [LARGE SCALE GENOMIC DNA]</scope>
    <source>
        <strain evidence="2 3">DR1</strain>
    </source>
</reference>
<evidence type="ECO:0000313" key="2">
    <source>
        <dbReference type="EMBL" id="OWL99031.1"/>
    </source>
</evidence>
<keyword evidence="3" id="KW-1185">Reference proteome</keyword>
<sequence length="73" mass="7601">MSALALVGLTILSVALLLSGLLFGAVCLSVLYSNRRHMLADQFAPLILLMFSVLMVVVGCHGLRGVSTALVGS</sequence>
<keyword evidence="1" id="KW-0472">Membrane</keyword>
<organism evidence="2 3">
    <name type="scientific">Deinococcus indicus</name>
    <dbReference type="NCBI Taxonomy" id="223556"/>
    <lineage>
        <taxon>Bacteria</taxon>
        <taxon>Thermotogati</taxon>
        <taxon>Deinococcota</taxon>
        <taxon>Deinococci</taxon>
        <taxon>Deinococcales</taxon>
        <taxon>Deinococcaceae</taxon>
        <taxon>Deinococcus</taxon>
    </lineage>
</organism>
<name>A0A246BTP1_9DEIO</name>
<evidence type="ECO:0000256" key="1">
    <source>
        <dbReference type="SAM" id="Phobius"/>
    </source>
</evidence>
<dbReference type="RefSeq" id="WP_088246723.1">
    <property type="nucleotide sequence ID" value="NZ_NHMK01000003.1"/>
</dbReference>
<protein>
    <submittedName>
        <fullName evidence="2">Uncharacterized protein</fullName>
    </submittedName>
</protein>
<gene>
    <name evidence="2" type="ORF">CBQ26_00800</name>
</gene>
<keyword evidence="1" id="KW-1133">Transmembrane helix</keyword>
<keyword evidence="1" id="KW-0812">Transmembrane</keyword>
<proteinExistence type="predicted"/>
<comment type="caution">
    <text evidence="2">The sequence shown here is derived from an EMBL/GenBank/DDBJ whole genome shotgun (WGS) entry which is preliminary data.</text>
</comment>
<dbReference type="OrthoDB" id="9996386at2"/>
<feature type="transmembrane region" description="Helical" evidence="1">
    <location>
        <begin position="43"/>
        <end position="63"/>
    </location>
</feature>